<name>A0ABQ7LRD6_BRACM</name>
<accession>A0ABQ7LRD6</accession>
<comment type="caution">
    <text evidence="2">The sequence shown here is derived from an EMBL/GenBank/DDBJ whole genome shotgun (WGS) entry which is preliminary data.</text>
</comment>
<evidence type="ECO:0000256" key="1">
    <source>
        <dbReference type="SAM" id="MobiDB-lite"/>
    </source>
</evidence>
<evidence type="ECO:0000313" key="3">
    <source>
        <dbReference type="Proteomes" id="UP000823674"/>
    </source>
</evidence>
<proteinExistence type="predicted"/>
<dbReference type="EMBL" id="JADBGQ010000007">
    <property type="protein sequence ID" value="KAG5388183.1"/>
    <property type="molecule type" value="Genomic_DNA"/>
</dbReference>
<feature type="region of interest" description="Disordered" evidence="1">
    <location>
        <begin position="1"/>
        <end position="90"/>
    </location>
</feature>
<gene>
    <name evidence="2" type="primary">A08p006300.1_BraROA</name>
    <name evidence="2" type="ORF">IGI04_029724</name>
</gene>
<feature type="compositionally biased region" description="Polar residues" evidence="1">
    <location>
        <begin position="14"/>
        <end position="33"/>
    </location>
</feature>
<evidence type="ECO:0000313" key="2">
    <source>
        <dbReference type="EMBL" id="KAG5388183.1"/>
    </source>
</evidence>
<sequence>MAIPDDQSLKIQVVKNSSGSPPNLQPPRTNSILRNRAHPLTPNRALFGEETTKSRHRLPDLHQENRTSKHHLESKWTEAALDHAPETSRL</sequence>
<protein>
    <submittedName>
        <fullName evidence="2">Uncharacterized protein</fullName>
    </submittedName>
</protein>
<dbReference type="Proteomes" id="UP000823674">
    <property type="component" value="Chromosome A08"/>
</dbReference>
<organism evidence="2 3">
    <name type="scientific">Brassica rapa subsp. trilocularis</name>
    <dbReference type="NCBI Taxonomy" id="1813537"/>
    <lineage>
        <taxon>Eukaryota</taxon>
        <taxon>Viridiplantae</taxon>
        <taxon>Streptophyta</taxon>
        <taxon>Embryophyta</taxon>
        <taxon>Tracheophyta</taxon>
        <taxon>Spermatophyta</taxon>
        <taxon>Magnoliopsida</taxon>
        <taxon>eudicotyledons</taxon>
        <taxon>Gunneridae</taxon>
        <taxon>Pentapetalae</taxon>
        <taxon>rosids</taxon>
        <taxon>malvids</taxon>
        <taxon>Brassicales</taxon>
        <taxon>Brassicaceae</taxon>
        <taxon>Brassiceae</taxon>
        <taxon>Brassica</taxon>
    </lineage>
</organism>
<feature type="compositionally biased region" description="Basic and acidic residues" evidence="1">
    <location>
        <begin position="50"/>
        <end position="90"/>
    </location>
</feature>
<keyword evidence="3" id="KW-1185">Reference proteome</keyword>
<reference evidence="2 3" key="1">
    <citation type="submission" date="2021-03" db="EMBL/GenBank/DDBJ databases">
        <authorList>
            <person name="King G.J."/>
            <person name="Bancroft I."/>
            <person name="Baten A."/>
            <person name="Bloomfield J."/>
            <person name="Borpatragohain P."/>
            <person name="He Z."/>
            <person name="Irish N."/>
            <person name="Irwin J."/>
            <person name="Liu K."/>
            <person name="Mauleon R.P."/>
            <person name="Moore J."/>
            <person name="Morris R."/>
            <person name="Ostergaard L."/>
            <person name="Wang B."/>
            <person name="Wells R."/>
        </authorList>
    </citation>
    <scope>NUCLEOTIDE SEQUENCE [LARGE SCALE GENOMIC DNA]</scope>
    <source>
        <strain evidence="2">R-o-18</strain>
        <tissue evidence="2">Leaf</tissue>
    </source>
</reference>